<organism evidence="2 3">
    <name type="scientific">Meridianimarinicoccus aquatilis</name>
    <dbReference type="NCBI Taxonomy" id="2552766"/>
    <lineage>
        <taxon>Bacteria</taxon>
        <taxon>Pseudomonadati</taxon>
        <taxon>Pseudomonadota</taxon>
        <taxon>Alphaproteobacteria</taxon>
        <taxon>Rhodobacterales</taxon>
        <taxon>Paracoccaceae</taxon>
        <taxon>Meridianimarinicoccus</taxon>
    </lineage>
</organism>
<keyword evidence="1" id="KW-0732">Signal</keyword>
<comment type="caution">
    <text evidence="2">The sequence shown here is derived from an EMBL/GenBank/DDBJ whole genome shotgun (WGS) entry which is preliminary data.</text>
</comment>
<evidence type="ECO:0000313" key="2">
    <source>
        <dbReference type="EMBL" id="TDL86922.1"/>
    </source>
</evidence>
<keyword evidence="3" id="KW-1185">Reference proteome</keyword>
<feature type="signal peptide" evidence="1">
    <location>
        <begin position="1"/>
        <end position="25"/>
    </location>
</feature>
<name>A0A4R6ATG4_9RHOB</name>
<gene>
    <name evidence="2" type="ORF">E2L05_12540</name>
</gene>
<dbReference type="OrthoDB" id="6105464at2"/>
<proteinExistence type="predicted"/>
<reference evidence="2 3" key="1">
    <citation type="submission" date="2019-03" db="EMBL/GenBank/DDBJ databases">
        <title>Rhodobacteraceae bacterium SM1902, a new member of the family Rhodobacteraceae isolated from Yantai.</title>
        <authorList>
            <person name="Sun Y."/>
        </authorList>
    </citation>
    <scope>NUCLEOTIDE SEQUENCE [LARGE SCALE GENOMIC DNA]</scope>
    <source>
        <strain evidence="2 3">SM1902</strain>
    </source>
</reference>
<dbReference type="AlphaFoldDB" id="A0A4R6ATG4"/>
<protein>
    <submittedName>
        <fullName evidence="2">Aggregation factor core</fullName>
    </submittedName>
</protein>
<dbReference type="EMBL" id="SMZO01000027">
    <property type="protein sequence ID" value="TDL86922.1"/>
    <property type="molecule type" value="Genomic_DNA"/>
</dbReference>
<sequence length="171" mass="17763">MGFTGYAVRGVVVALSLSAATSAQADLLVTFTEGAPKDSFRILNTGNCTLKDVKIVVDLSTSVGGLIFDVTEQGEGVEVFQPFDLTQGADALVSTPTVSDGQSVVEFDVSEFREGRAIAFTIDVDDTIGTRQITVLGSEIEGGMVSLVKGNTVQSGTFSANAKAELQLSGC</sequence>
<evidence type="ECO:0000256" key="1">
    <source>
        <dbReference type="SAM" id="SignalP"/>
    </source>
</evidence>
<dbReference type="Proteomes" id="UP000294562">
    <property type="component" value="Unassembled WGS sequence"/>
</dbReference>
<accession>A0A4R6ATG4</accession>
<evidence type="ECO:0000313" key="3">
    <source>
        <dbReference type="Proteomes" id="UP000294562"/>
    </source>
</evidence>
<feature type="chain" id="PRO_5020707785" evidence="1">
    <location>
        <begin position="26"/>
        <end position="171"/>
    </location>
</feature>
<dbReference type="RefSeq" id="WP_133343254.1">
    <property type="nucleotide sequence ID" value="NZ_SMZO01000027.1"/>
</dbReference>